<evidence type="ECO:0000256" key="11">
    <source>
        <dbReference type="SAM" id="Phobius"/>
    </source>
</evidence>
<feature type="domain" description="ABC3 transporter permease C-terminal" evidence="12">
    <location>
        <begin position="175"/>
        <end position="296"/>
    </location>
</feature>
<evidence type="ECO:0000256" key="4">
    <source>
        <dbReference type="ARBA" id="ARBA00022475"/>
    </source>
</evidence>
<dbReference type="EMBL" id="PVNS01000007">
    <property type="protein sequence ID" value="PRO65609.1"/>
    <property type="molecule type" value="Genomic_DNA"/>
</dbReference>
<feature type="domain" description="FtsX extracellular" evidence="13">
    <location>
        <begin position="59"/>
        <end position="152"/>
    </location>
</feature>
<dbReference type="InterPro" id="IPR003838">
    <property type="entry name" value="ABC3_permease_C"/>
</dbReference>
<comment type="caution">
    <text evidence="14">The sequence shown here is derived from an EMBL/GenBank/DDBJ whole genome shotgun (WGS) entry which is preliminary data.</text>
</comment>
<keyword evidence="6 11" id="KW-0812">Transmembrane</keyword>
<dbReference type="Pfam" id="PF02687">
    <property type="entry name" value="FtsX"/>
    <property type="match status" value="1"/>
</dbReference>
<feature type="transmembrane region" description="Helical" evidence="11">
    <location>
        <begin position="171"/>
        <end position="197"/>
    </location>
</feature>
<dbReference type="GO" id="GO:0051301">
    <property type="term" value="P:cell division"/>
    <property type="evidence" value="ECO:0007669"/>
    <property type="project" value="UniProtKB-KW"/>
</dbReference>
<dbReference type="InterPro" id="IPR058204">
    <property type="entry name" value="FtsX_firmicutes-type"/>
</dbReference>
<dbReference type="Gene3D" id="3.30.70.3040">
    <property type="match status" value="1"/>
</dbReference>
<accession>A0A2P6MH48</accession>
<evidence type="ECO:0000256" key="2">
    <source>
        <dbReference type="ARBA" id="ARBA00007379"/>
    </source>
</evidence>
<organism evidence="14 15">
    <name type="scientific">Alkalicoccus urumqiensis</name>
    <name type="common">Bacillus urumqiensis</name>
    <dbReference type="NCBI Taxonomy" id="1548213"/>
    <lineage>
        <taxon>Bacteria</taxon>
        <taxon>Bacillati</taxon>
        <taxon>Bacillota</taxon>
        <taxon>Bacilli</taxon>
        <taxon>Bacillales</taxon>
        <taxon>Bacillaceae</taxon>
        <taxon>Alkalicoccus</taxon>
    </lineage>
</organism>
<keyword evidence="9 10" id="KW-0131">Cell cycle</keyword>
<dbReference type="OrthoDB" id="9812531at2"/>
<gene>
    <name evidence="14" type="ORF">C6I21_08780</name>
</gene>
<evidence type="ECO:0000256" key="7">
    <source>
        <dbReference type="ARBA" id="ARBA00022989"/>
    </source>
</evidence>
<dbReference type="PANTHER" id="PTHR47755">
    <property type="entry name" value="CELL DIVISION PROTEIN FTSX"/>
    <property type="match status" value="1"/>
</dbReference>
<dbReference type="Proteomes" id="UP000243650">
    <property type="component" value="Unassembled WGS sequence"/>
</dbReference>
<dbReference type="InterPro" id="IPR004513">
    <property type="entry name" value="FtsX"/>
</dbReference>
<comment type="similarity">
    <text evidence="2 10">Belongs to the ABC-4 integral membrane protein family. FtsX subfamily.</text>
</comment>
<dbReference type="RefSeq" id="WP_105959078.1">
    <property type="nucleotide sequence ID" value="NZ_PVNS01000007.1"/>
</dbReference>
<evidence type="ECO:0000259" key="12">
    <source>
        <dbReference type="Pfam" id="PF02687"/>
    </source>
</evidence>
<dbReference type="PANTHER" id="PTHR47755:SF1">
    <property type="entry name" value="CELL DIVISION PROTEIN FTSX"/>
    <property type="match status" value="1"/>
</dbReference>
<evidence type="ECO:0000313" key="15">
    <source>
        <dbReference type="Proteomes" id="UP000243650"/>
    </source>
</evidence>
<evidence type="ECO:0000259" key="13">
    <source>
        <dbReference type="Pfam" id="PF18075"/>
    </source>
</evidence>
<evidence type="ECO:0000256" key="6">
    <source>
        <dbReference type="ARBA" id="ARBA00022692"/>
    </source>
</evidence>
<comment type="function">
    <text evidence="10">Part of the ABC transporter FtsEX involved in asymmetric cellular division facilitating the initiation of sporulation.</text>
</comment>
<keyword evidence="4 10" id="KW-1003">Cell membrane</keyword>
<name>A0A2P6MH48_ALKUR</name>
<sequence>MRARTLGRHVKEGGRNIVRNGWMTFASVSAVTVMLLVVGTFMLLIMNVNHFADTLEGDVEVRVFVERQAEAADQEQLETEITRVPGVDDVAFVPREEGLDNFIASLGDEGEYFETLREENPLNDVFVVQAEEPERTDQVAGQIDSLTHVEDVEYGSNIFNQLFAATDLVRIVGLVLITGLLFTAVFLIANTIKLTIVARKKEIQIMKFVGATNSFIRWPFFIEGLLLGILGCILPIGLLVYGYGRFYDIIGQNTGLEFFEFLPPQVVLFQTAILLLTVGAVVGVWGSLMSVRKFLRV</sequence>
<feature type="transmembrane region" description="Helical" evidence="11">
    <location>
        <begin position="218"/>
        <end position="243"/>
    </location>
</feature>
<keyword evidence="7 11" id="KW-1133">Transmembrane helix</keyword>
<keyword evidence="15" id="KW-1185">Reference proteome</keyword>
<proteinExistence type="inferred from homology"/>
<evidence type="ECO:0000256" key="10">
    <source>
        <dbReference type="PIRNR" id="PIRNR003097"/>
    </source>
</evidence>
<evidence type="ECO:0000256" key="1">
    <source>
        <dbReference type="ARBA" id="ARBA00004651"/>
    </source>
</evidence>
<protein>
    <recommendedName>
        <fullName evidence="3 10">Cell division protein FtsX</fullName>
    </recommendedName>
</protein>
<feature type="transmembrane region" description="Helical" evidence="11">
    <location>
        <begin position="267"/>
        <end position="288"/>
    </location>
</feature>
<comment type="subcellular location">
    <subcellularLocation>
        <location evidence="1">Cell membrane</location>
        <topology evidence="1">Multi-pass membrane protein</topology>
    </subcellularLocation>
</comment>
<evidence type="ECO:0000256" key="9">
    <source>
        <dbReference type="ARBA" id="ARBA00023306"/>
    </source>
</evidence>
<dbReference type="InterPro" id="IPR040690">
    <property type="entry name" value="FtsX_ECD"/>
</dbReference>
<evidence type="ECO:0000313" key="14">
    <source>
        <dbReference type="EMBL" id="PRO65609.1"/>
    </source>
</evidence>
<feature type="transmembrane region" description="Helical" evidence="11">
    <location>
        <begin position="21"/>
        <end position="46"/>
    </location>
</feature>
<keyword evidence="8 10" id="KW-0472">Membrane</keyword>
<keyword evidence="5 10" id="KW-0132">Cell division</keyword>
<evidence type="ECO:0000256" key="8">
    <source>
        <dbReference type="ARBA" id="ARBA00023136"/>
    </source>
</evidence>
<dbReference type="PIRSF" id="PIRSF003097">
    <property type="entry name" value="FtsX"/>
    <property type="match status" value="1"/>
</dbReference>
<reference evidence="14 15" key="1">
    <citation type="submission" date="2018-03" db="EMBL/GenBank/DDBJ databases">
        <title>Bacillus urumqiensis sp. nov., a moderately haloalkaliphilic bacterium isolated from a salt lake.</title>
        <authorList>
            <person name="Zhao B."/>
            <person name="Liao Z."/>
        </authorList>
    </citation>
    <scope>NUCLEOTIDE SEQUENCE [LARGE SCALE GENOMIC DNA]</scope>
    <source>
        <strain evidence="14 15">BZ-SZ-XJ18</strain>
    </source>
</reference>
<dbReference type="Pfam" id="PF18075">
    <property type="entry name" value="FtsX_ECD"/>
    <property type="match status" value="1"/>
</dbReference>
<dbReference type="AlphaFoldDB" id="A0A2P6MH48"/>
<dbReference type="GO" id="GO:0005886">
    <property type="term" value="C:plasma membrane"/>
    <property type="evidence" value="ECO:0007669"/>
    <property type="project" value="UniProtKB-SubCell"/>
</dbReference>
<evidence type="ECO:0000256" key="5">
    <source>
        <dbReference type="ARBA" id="ARBA00022618"/>
    </source>
</evidence>
<evidence type="ECO:0000256" key="3">
    <source>
        <dbReference type="ARBA" id="ARBA00021907"/>
    </source>
</evidence>
<dbReference type="NCBIfam" id="NF038347">
    <property type="entry name" value="FtsX_Gpos"/>
    <property type="match status" value="1"/>
</dbReference>